<gene>
    <name evidence="2" type="primary">glpE_3</name>
    <name evidence="2" type="ORF">JEODO184_01624</name>
</gene>
<dbReference type="PANTHER" id="PTHR43031">
    <property type="entry name" value="FAD-DEPENDENT OXIDOREDUCTASE"/>
    <property type="match status" value="1"/>
</dbReference>
<dbReference type="InterPro" id="IPR001763">
    <property type="entry name" value="Rhodanese-like_dom"/>
</dbReference>
<organism evidence="2 3">
    <name type="scientific">Jeotgalicoccus meleagridis</name>
    <dbReference type="NCBI Taxonomy" id="2759181"/>
    <lineage>
        <taxon>Bacteria</taxon>
        <taxon>Bacillati</taxon>
        <taxon>Bacillota</taxon>
        <taxon>Bacilli</taxon>
        <taxon>Bacillales</taxon>
        <taxon>Staphylococcaceae</taxon>
        <taxon>Jeotgalicoccus</taxon>
    </lineage>
</organism>
<dbReference type="EMBL" id="CAJEWD010000008">
    <property type="protein sequence ID" value="CAD2079217.1"/>
    <property type="molecule type" value="Genomic_DNA"/>
</dbReference>
<dbReference type="SUPFAM" id="SSF52821">
    <property type="entry name" value="Rhodanese/Cell cycle control phosphatase"/>
    <property type="match status" value="1"/>
</dbReference>
<dbReference type="Gene3D" id="3.40.250.10">
    <property type="entry name" value="Rhodanese-like domain"/>
    <property type="match status" value="1"/>
</dbReference>
<keyword evidence="3" id="KW-1185">Reference proteome</keyword>
<dbReference type="PROSITE" id="PS50206">
    <property type="entry name" value="RHODANESE_3"/>
    <property type="match status" value="1"/>
</dbReference>
<proteinExistence type="predicted"/>
<name>A0A6V7RNC5_9STAP</name>
<sequence length="99" mass="11382">MDINISDVNKVLEEDQNVVIDVRETSELEETGYLPGAIHQPMSNFDLDELALDKDKDYYLVCKSGGRSKRVQEYMQENGYKAHNVEGGMSQYEGQREYL</sequence>
<evidence type="ECO:0000313" key="2">
    <source>
        <dbReference type="EMBL" id="CAD2079217.1"/>
    </source>
</evidence>
<accession>A0A6V7RNC5</accession>
<evidence type="ECO:0000313" key="3">
    <source>
        <dbReference type="Proteomes" id="UP000589351"/>
    </source>
</evidence>
<dbReference type="PANTHER" id="PTHR43031:SF17">
    <property type="entry name" value="SULFURTRANSFERASE YTWF-RELATED"/>
    <property type="match status" value="1"/>
</dbReference>
<dbReference type="AlphaFoldDB" id="A0A6V7RNC5"/>
<dbReference type="InterPro" id="IPR050229">
    <property type="entry name" value="GlpE_sulfurtransferase"/>
</dbReference>
<dbReference type="InterPro" id="IPR036873">
    <property type="entry name" value="Rhodanese-like_dom_sf"/>
</dbReference>
<dbReference type="SMART" id="SM00450">
    <property type="entry name" value="RHOD"/>
    <property type="match status" value="1"/>
</dbReference>
<dbReference type="Pfam" id="PF00581">
    <property type="entry name" value="Rhodanese"/>
    <property type="match status" value="1"/>
</dbReference>
<dbReference type="GO" id="GO:0016740">
    <property type="term" value="F:transferase activity"/>
    <property type="evidence" value="ECO:0007669"/>
    <property type="project" value="UniProtKB-KW"/>
</dbReference>
<protein>
    <submittedName>
        <fullName evidence="2">Thiosulfate sulfurtransferase GlpE</fullName>
    </submittedName>
</protein>
<dbReference type="CDD" id="cd00158">
    <property type="entry name" value="RHOD"/>
    <property type="match status" value="1"/>
</dbReference>
<dbReference type="Proteomes" id="UP000589351">
    <property type="component" value="Unassembled WGS sequence"/>
</dbReference>
<keyword evidence="2" id="KW-0808">Transferase</keyword>
<dbReference type="RefSeq" id="WP_235962258.1">
    <property type="nucleotide sequence ID" value="NZ_CAJEWD010000008.1"/>
</dbReference>
<evidence type="ECO:0000259" key="1">
    <source>
        <dbReference type="PROSITE" id="PS50206"/>
    </source>
</evidence>
<reference evidence="2 3" key="1">
    <citation type="submission" date="2020-07" db="EMBL/GenBank/DDBJ databases">
        <authorList>
            <person name="Criscuolo A."/>
        </authorList>
    </citation>
    <scope>NUCLEOTIDE SEQUENCE [LARGE SCALE GENOMIC DNA]</scope>
    <source>
        <strain evidence="2">CIP111649</strain>
    </source>
</reference>
<comment type="caution">
    <text evidence="2">The sequence shown here is derived from an EMBL/GenBank/DDBJ whole genome shotgun (WGS) entry which is preliminary data.</text>
</comment>
<feature type="domain" description="Rhodanese" evidence="1">
    <location>
        <begin position="13"/>
        <end position="98"/>
    </location>
</feature>